<dbReference type="Proteomes" id="UP000001058">
    <property type="component" value="Unassembled WGS sequence"/>
</dbReference>
<dbReference type="InParanoid" id="D8UEK7"/>
<name>D8UEK7_VOLCA</name>
<gene>
    <name evidence="1" type="ORF">VOLCADRAFT_98151</name>
</gene>
<dbReference type="KEGG" id="vcn:VOLCADRAFT_98151"/>
<proteinExistence type="predicted"/>
<keyword evidence="2" id="KW-1185">Reference proteome</keyword>
<dbReference type="AlphaFoldDB" id="D8UEK7"/>
<dbReference type="GeneID" id="9622870"/>
<reference evidence="1 2" key="1">
    <citation type="journal article" date="2010" name="Science">
        <title>Genomic analysis of organismal complexity in the multicellular green alga Volvox carteri.</title>
        <authorList>
            <person name="Prochnik S.E."/>
            <person name="Umen J."/>
            <person name="Nedelcu A.M."/>
            <person name="Hallmann A."/>
            <person name="Miller S.M."/>
            <person name="Nishii I."/>
            <person name="Ferris P."/>
            <person name="Kuo A."/>
            <person name="Mitros T."/>
            <person name="Fritz-Laylin L.K."/>
            <person name="Hellsten U."/>
            <person name="Chapman J."/>
            <person name="Simakov O."/>
            <person name="Rensing S.A."/>
            <person name="Terry A."/>
            <person name="Pangilinan J."/>
            <person name="Kapitonov V."/>
            <person name="Jurka J."/>
            <person name="Salamov A."/>
            <person name="Shapiro H."/>
            <person name="Schmutz J."/>
            <person name="Grimwood J."/>
            <person name="Lindquist E."/>
            <person name="Lucas S."/>
            <person name="Grigoriev I.V."/>
            <person name="Schmitt R."/>
            <person name="Kirk D."/>
            <person name="Rokhsar D.S."/>
        </authorList>
    </citation>
    <scope>NUCLEOTIDE SEQUENCE [LARGE SCALE GENOMIC DNA]</scope>
    <source>
        <strain evidence="2">f. Nagariensis / Eve</strain>
    </source>
</reference>
<protein>
    <submittedName>
        <fullName evidence="1">Uncharacterized protein</fullName>
    </submittedName>
</protein>
<dbReference type="EMBL" id="GL378389">
    <property type="protein sequence ID" value="EFJ41859.1"/>
    <property type="molecule type" value="Genomic_DNA"/>
</dbReference>
<organism evidence="2">
    <name type="scientific">Volvox carteri f. nagariensis</name>
    <dbReference type="NCBI Taxonomy" id="3068"/>
    <lineage>
        <taxon>Eukaryota</taxon>
        <taxon>Viridiplantae</taxon>
        <taxon>Chlorophyta</taxon>
        <taxon>core chlorophytes</taxon>
        <taxon>Chlorophyceae</taxon>
        <taxon>CS clade</taxon>
        <taxon>Chlamydomonadales</taxon>
        <taxon>Volvocaceae</taxon>
        <taxon>Volvox</taxon>
    </lineage>
</organism>
<sequence length="147" mass="15891">MSFHVSDIQQVQQVLQAPQASHHITSHLDAHQQRPTRAPQLATSLIMLHDRRRPKQNSNPSGIKMMASGGCGRRHRPPTSIASIFCCCCCHGSGGGGGGAGRSITHLLFAPEGPICWVLGKVKGEVEFSRGLQTLFMWVPSTKVELG</sequence>
<evidence type="ECO:0000313" key="2">
    <source>
        <dbReference type="Proteomes" id="UP000001058"/>
    </source>
</evidence>
<accession>D8UEK7</accession>
<dbReference type="RefSeq" id="XP_002957057.1">
    <property type="nucleotide sequence ID" value="XM_002957011.1"/>
</dbReference>
<evidence type="ECO:0000313" key="1">
    <source>
        <dbReference type="EMBL" id="EFJ41859.1"/>
    </source>
</evidence>